<dbReference type="PRINTS" id="PR00261">
    <property type="entry name" value="LDLRECEPTOR"/>
</dbReference>
<dbReference type="InterPro" id="IPR051221">
    <property type="entry name" value="LDLR-related"/>
</dbReference>
<evidence type="ECO:0000256" key="6">
    <source>
        <dbReference type="ARBA" id="ARBA00023157"/>
    </source>
</evidence>
<dbReference type="Pfam" id="PF00057">
    <property type="entry name" value="Ldl_recept_a"/>
    <property type="match status" value="2"/>
</dbReference>
<dbReference type="PROSITE" id="PS01209">
    <property type="entry name" value="LDLRA_1"/>
    <property type="match status" value="1"/>
</dbReference>
<keyword evidence="3" id="KW-0677">Repeat</keyword>
<evidence type="ECO:0000256" key="8">
    <source>
        <dbReference type="ARBA" id="ARBA00023180"/>
    </source>
</evidence>
<dbReference type="Gene3D" id="4.10.400.10">
    <property type="entry name" value="Low-density Lipoprotein Receptor"/>
    <property type="match status" value="2"/>
</dbReference>
<accession>A0A834MAF5</accession>
<organism evidence="11 12">
    <name type="scientific">Rhynchophorus ferrugineus</name>
    <name type="common">Red palm weevil</name>
    <name type="synonym">Curculio ferrugineus</name>
    <dbReference type="NCBI Taxonomy" id="354439"/>
    <lineage>
        <taxon>Eukaryota</taxon>
        <taxon>Metazoa</taxon>
        <taxon>Ecdysozoa</taxon>
        <taxon>Arthropoda</taxon>
        <taxon>Hexapoda</taxon>
        <taxon>Insecta</taxon>
        <taxon>Pterygota</taxon>
        <taxon>Neoptera</taxon>
        <taxon>Endopterygota</taxon>
        <taxon>Coleoptera</taxon>
        <taxon>Polyphaga</taxon>
        <taxon>Cucujiformia</taxon>
        <taxon>Curculionidae</taxon>
        <taxon>Dryophthorinae</taxon>
        <taxon>Rhynchophorus</taxon>
    </lineage>
</organism>
<dbReference type="CDD" id="cd00112">
    <property type="entry name" value="LDLa"/>
    <property type="match status" value="2"/>
</dbReference>
<feature type="transmembrane region" description="Helical" evidence="10">
    <location>
        <begin position="74"/>
        <end position="96"/>
    </location>
</feature>
<dbReference type="OrthoDB" id="9988974at2759"/>
<dbReference type="PANTHER" id="PTHR22722">
    <property type="entry name" value="LOW-DENSITY LIPOPROTEIN RECEPTOR-RELATED PROTEIN 2-RELATED"/>
    <property type="match status" value="1"/>
</dbReference>
<reference evidence="11" key="1">
    <citation type="submission" date="2020-08" db="EMBL/GenBank/DDBJ databases">
        <title>Genome sequencing and assembly of the red palm weevil Rhynchophorus ferrugineus.</title>
        <authorList>
            <person name="Dias G.B."/>
            <person name="Bergman C.M."/>
            <person name="Manee M."/>
        </authorList>
    </citation>
    <scope>NUCLEOTIDE SEQUENCE</scope>
    <source>
        <strain evidence="11">AA-2017</strain>
        <tissue evidence="11">Whole larva</tissue>
    </source>
</reference>
<comment type="caution">
    <text evidence="9">Lacks conserved residue(s) required for the propagation of feature annotation.</text>
</comment>
<keyword evidence="5 10" id="KW-0472">Membrane</keyword>
<dbReference type="PROSITE" id="PS50068">
    <property type="entry name" value="LDLRA_2"/>
    <property type="match status" value="2"/>
</dbReference>
<dbReference type="SUPFAM" id="SSF57424">
    <property type="entry name" value="LDL receptor-like module"/>
    <property type="match status" value="2"/>
</dbReference>
<protein>
    <submittedName>
        <fullName evidence="11">Uncharacterized protein</fullName>
    </submittedName>
</protein>
<dbReference type="InterPro" id="IPR002172">
    <property type="entry name" value="LDrepeatLR_classA_rpt"/>
</dbReference>
<keyword evidence="2 10" id="KW-0812">Transmembrane</keyword>
<comment type="subcellular location">
    <subcellularLocation>
        <location evidence="1">Membrane</location>
        <topology evidence="1">Single-pass membrane protein</topology>
    </subcellularLocation>
</comment>
<evidence type="ECO:0000256" key="7">
    <source>
        <dbReference type="ARBA" id="ARBA00023170"/>
    </source>
</evidence>
<comment type="caution">
    <text evidence="11">The sequence shown here is derived from an EMBL/GenBank/DDBJ whole genome shotgun (WGS) entry which is preliminary data.</text>
</comment>
<dbReference type="GO" id="GO:0043235">
    <property type="term" value="C:receptor complex"/>
    <property type="evidence" value="ECO:0007669"/>
    <property type="project" value="TreeGrafter"/>
</dbReference>
<dbReference type="AlphaFoldDB" id="A0A834MAF5"/>
<dbReference type="EMBL" id="JAACXV010012883">
    <property type="protein sequence ID" value="KAF7274366.1"/>
    <property type="molecule type" value="Genomic_DNA"/>
</dbReference>
<dbReference type="GO" id="GO:0005886">
    <property type="term" value="C:plasma membrane"/>
    <property type="evidence" value="ECO:0007669"/>
    <property type="project" value="TreeGrafter"/>
</dbReference>
<keyword evidence="6 9" id="KW-1015">Disulfide bond</keyword>
<keyword evidence="8" id="KW-0325">Glycoprotein</keyword>
<evidence type="ECO:0000256" key="4">
    <source>
        <dbReference type="ARBA" id="ARBA00022989"/>
    </source>
</evidence>
<evidence type="ECO:0000256" key="3">
    <source>
        <dbReference type="ARBA" id="ARBA00022737"/>
    </source>
</evidence>
<dbReference type="Proteomes" id="UP000625711">
    <property type="component" value="Unassembled WGS sequence"/>
</dbReference>
<feature type="disulfide bond" evidence="9">
    <location>
        <begin position="279"/>
        <end position="294"/>
    </location>
</feature>
<keyword evidence="4 10" id="KW-1133">Transmembrane helix</keyword>
<evidence type="ECO:0000256" key="2">
    <source>
        <dbReference type="ARBA" id="ARBA00022692"/>
    </source>
</evidence>
<evidence type="ECO:0000256" key="1">
    <source>
        <dbReference type="ARBA" id="ARBA00004167"/>
    </source>
</evidence>
<dbReference type="InterPro" id="IPR023415">
    <property type="entry name" value="LDLR_class-A_CS"/>
</dbReference>
<evidence type="ECO:0000313" key="12">
    <source>
        <dbReference type="Proteomes" id="UP000625711"/>
    </source>
</evidence>
<evidence type="ECO:0000256" key="5">
    <source>
        <dbReference type="ARBA" id="ARBA00023136"/>
    </source>
</evidence>
<keyword evidence="12" id="KW-1185">Reference proteome</keyword>
<evidence type="ECO:0000313" key="11">
    <source>
        <dbReference type="EMBL" id="KAF7274366.1"/>
    </source>
</evidence>
<dbReference type="SMART" id="SM00192">
    <property type="entry name" value="LDLa"/>
    <property type="match status" value="2"/>
</dbReference>
<evidence type="ECO:0000256" key="9">
    <source>
        <dbReference type="PROSITE-ProRule" id="PRU00124"/>
    </source>
</evidence>
<sequence>MILQPCNVELTKVYYYDVNKRSQNVSISTVSGKKFENSINEYSIIKNNIFGQRWLLKINEFEDIRKKSIFNLKICAYAFVFFTLLLAIGFGIFYSFDNNIFKSANKYKDNENIKKYFHKIHTTSSSFNATTSNKFPNEKLNLLQNENLQQVSKRSTFYCKNCSSSEICHKIEETVKPQCVAAIDKKDPTGCGGLCKLNTEYCKNLDKLNGVFQCFPLKTLLKCPDETFNCGDMCVTTKKRCDGNKDCFDLVDEKNCVCNLETHFHCGNGTSCLEKERLCDGKVDCWDKTDETECQWNDL</sequence>
<feature type="disulfide bond" evidence="9">
    <location>
        <begin position="241"/>
        <end position="256"/>
    </location>
</feature>
<dbReference type="InterPro" id="IPR036055">
    <property type="entry name" value="LDL_receptor-like_sf"/>
</dbReference>
<proteinExistence type="predicted"/>
<keyword evidence="7" id="KW-0675">Receptor</keyword>
<gene>
    <name evidence="11" type="ORF">GWI33_012984</name>
</gene>
<evidence type="ECO:0000256" key="10">
    <source>
        <dbReference type="SAM" id="Phobius"/>
    </source>
</evidence>
<name>A0A834MAF5_RHYFE</name>